<dbReference type="EMBL" id="JAWZYT010003403">
    <property type="protein sequence ID" value="KAK4298570.1"/>
    <property type="molecule type" value="Genomic_DNA"/>
</dbReference>
<organism evidence="1 2">
    <name type="scientific">Petrolisthes manimaculis</name>
    <dbReference type="NCBI Taxonomy" id="1843537"/>
    <lineage>
        <taxon>Eukaryota</taxon>
        <taxon>Metazoa</taxon>
        <taxon>Ecdysozoa</taxon>
        <taxon>Arthropoda</taxon>
        <taxon>Crustacea</taxon>
        <taxon>Multicrustacea</taxon>
        <taxon>Malacostraca</taxon>
        <taxon>Eumalacostraca</taxon>
        <taxon>Eucarida</taxon>
        <taxon>Decapoda</taxon>
        <taxon>Pleocyemata</taxon>
        <taxon>Anomura</taxon>
        <taxon>Galatheoidea</taxon>
        <taxon>Porcellanidae</taxon>
        <taxon>Petrolisthes</taxon>
    </lineage>
</organism>
<evidence type="ECO:0000313" key="2">
    <source>
        <dbReference type="Proteomes" id="UP001292094"/>
    </source>
</evidence>
<dbReference type="AlphaFoldDB" id="A0AAE1P0W8"/>
<reference evidence="1" key="1">
    <citation type="submission" date="2023-11" db="EMBL/GenBank/DDBJ databases">
        <title>Genome assemblies of two species of porcelain crab, Petrolisthes cinctipes and Petrolisthes manimaculis (Anomura: Porcellanidae).</title>
        <authorList>
            <person name="Angst P."/>
        </authorList>
    </citation>
    <scope>NUCLEOTIDE SEQUENCE</scope>
    <source>
        <strain evidence="1">PB745_02</strain>
        <tissue evidence="1">Gill</tissue>
    </source>
</reference>
<sequence>MREKQRVRDEEGEGVNVVAEAGGGGVVVVAELLFPPRYHTDAIVGYWITDSIPASPVTTTHHWSYWHSRELQLVPHPQLTP</sequence>
<name>A0AAE1P0W8_9EUCA</name>
<protein>
    <submittedName>
        <fullName evidence="1">Uncharacterized protein</fullName>
    </submittedName>
</protein>
<accession>A0AAE1P0W8</accession>
<gene>
    <name evidence="1" type="ORF">Pmani_029092</name>
</gene>
<dbReference type="Proteomes" id="UP001292094">
    <property type="component" value="Unassembled WGS sequence"/>
</dbReference>
<proteinExistence type="predicted"/>
<evidence type="ECO:0000313" key="1">
    <source>
        <dbReference type="EMBL" id="KAK4298570.1"/>
    </source>
</evidence>
<comment type="caution">
    <text evidence="1">The sequence shown here is derived from an EMBL/GenBank/DDBJ whole genome shotgun (WGS) entry which is preliminary data.</text>
</comment>
<keyword evidence="2" id="KW-1185">Reference proteome</keyword>